<gene>
    <name evidence="1" type="ORF">RxyAA322_04780</name>
</gene>
<accession>A0A510HFB7</accession>
<reference evidence="1" key="1">
    <citation type="journal article" date="2019" name="Microbiol. Resour. Announc.">
        <title>Complete Genome Sequence of Rubrobacter xylanophilus Strain AA3-22, Isolated from Arima Onsen in Japan.</title>
        <authorList>
            <person name="Tomariguchi N."/>
            <person name="Miyazaki K."/>
        </authorList>
    </citation>
    <scope>NUCLEOTIDE SEQUENCE [LARGE SCALE GENOMIC DNA]</scope>
    <source>
        <strain evidence="1">AA3-22</strain>
    </source>
</reference>
<evidence type="ECO:0000313" key="2">
    <source>
        <dbReference type="Proteomes" id="UP000318065"/>
    </source>
</evidence>
<name>A0A510HFB7_9ACTN</name>
<dbReference type="RefSeq" id="WP_143526747.1">
    <property type="nucleotide sequence ID" value="NZ_AP019791.1"/>
</dbReference>
<dbReference type="Proteomes" id="UP000318065">
    <property type="component" value="Chromosome"/>
</dbReference>
<sequence length="79" mass="8678">MPGGEMTLRVANVRDEGELELVRDVLDELGAEYEYLGSEPEDSFPQTAYFELSSGLADDAEELLARLAADHGFDAEILD</sequence>
<protein>
    <submittedName>
        <fullName evidence="1">Uncharacterized protein</fullName>
    </submittedName>
</protein>
<dbReference type="EMBL" id="AP019791">
    <property type="protein sequence ID" value="BBL78624.1"/>
    <property type="molecule type" value="Genomic_DNA"/>
</dbReference>
<organism evidence="1 2">
    <name type="scientific">Rubrobacter xylanophilus</name>
    <dbReference type="NCBI Taxonomy" id="49319"/>
    <lineage>
        <taxon>Bacteria</taxon>
        <taxon>Bacillati</taxon>
        <taxon>Actinomycetota</taxon>
        <taxon>Rubrobacteria</taxon>
        <taxon>Rubrobacterales</taxon>
        <taxon>Rubrobacteraceae</taxon>
        <taxon>Rubrobacter</taxon>
    </lineage>
</organism>
<proteinExistence type="predicted"/>
<dbReference type="AlphaFoldDB" id="A0A510HFB7"/>
<evidence type="ECO:0000313" key="1">
    <source>
        <dbReference type="EMBL" id="BBL78624.1"/>
    </source>
</evidence>
<keyword evidence="2" id="KW-1185">Reference proteome</keyword>